<dbReference type="InterPro" id="IPR040223">
    <property type="entry name" value="PAR_bZIP"/>
</dbReference>
<sequence length="261" mass="29515">MSFFGIGQQGITLKELLENPKLQTAPNLKDQSHKNDKSGNGSFDPTSAFLGPNLWSSSSLQDENFQLEYMDLDEFLSENGIPSDLNDNSIGGESDQSQKSPAALINSPPSSPIARTNPMISGPQSPPGDAIKELFNKEPESPEEVPNPTVRSLLTIGHNFDPKRRRFTVEELKPQPIIKKSRKIFVPEDSKDDKYWNRRKKNNVAAKRSRDARRIKENQIAMRASFLESENETMKKQLEKIKKENVNLKRSLSKYESIDLE</sequence>
<dbReference type="SUPFAM" id="SSF57959">
    <property type="entry name" value="Leucine zipper domain"/>
    <property type="match status" value="1"/>
</dbReference>
<dbReference type="SMART" id="SM00338">
    <property type="entry name" value="BRLZ"/>
    <property type="match status" value="1"/>
</dbReference>
<evidence type="ECO:0000313" key="11">
    <source>
        <dbReference type="Proteomes" id="UP000242188"/>
    </source>
</evidence>
<dbReference type="OrthoDB" id="6022300at2759"/>
<keyword evidence="3" id="KW-0805">Transcription regulation</keyword>
<dbReference type="InterPro" id="IPR046347">
    <property type="entry name" value="bZIP_sf"/>
</dbReference>
<dbReference type="Pfam" id="PF07716">
    <property type="entry name" value="bZIP_2"/>
    <property type="match status" value="1"/>
</dbReference>
<accession>A0A210Q7Z3</accession>
<dbReference type="STRING" id="6573.A0A210Q7Z3"/>
<proteinExistence type="inferred from homology"/>
<keyword evidence="4" id="KW-0238">DNA-binding</keyword>
<organism evidence="10 11">
    <name type="scientific">Mizuhopecten yessoensis</name>
    <name type="common">Japanese scallop</name>
    <name type="synonym">Patinopecten yessoensis</name>
    <dbReference type="NCBI Taxonomy" id="6573"/>
    <lineage>
        <taxon>Eukaryota</taxon>
        <taxon>Metazoa</taxon>
        <taxon>Spiralia</taxon>
        <taxon>Lophotrochozoa</taxon>
        <taxon>Mollusca</taxon>
        <taxon>Bivalvia</taxon>
        <taxon>Autobranchia</taxon>
        <taxon>Pteriomorphia</taxon>
        <taxon>Pectinida</taxon>
        <taxon>Pectinoidea</taxon>
        <taxon>Pectinidae</taxon>
        <taxon>Mizuhopecten</taxon>
    </lineage>
</organism>
<dbReference type="PROSITE" id="PS50217">
    <property type="entry name" value="BZIP"/>
    <property type="match status" value="1"/>
</dbReference>
<dbReference type="PANTHER" id="PTHR11988:SF27">
    <property type="entry name" value="GH27708P"/>
    <property type="match status" value="1"/>
</dbReference>
<reference evidence="10 11" key="1">
    <citation type="journal article" date="2017" name="Nat. Ecol. Evol.">
        <title>Scallop genome provides insights into evolution of bilaterian karyotype and development.</title>
        <authorList>
            <person name="Wang S."/>
            <person name="Zhang J."/>
            <person name="Jiao W."/>
            <person name="Li J."/>
            <person name="Xun X."/>
            <person name="Sun Y."/>
            <person name="Guo X."/>
            <person name="Huan P."/>
            <person name="Dong B."/>
            <person name="Zhang L."/>
            <person name="Hu X."/>
            <person name="Sun X."/>
            <person name="Wang J."/>
            <person name="Zhao C."/>
            <person name="Wang Y."/>
            <person name="Wang D."/>
            <person name="Huang X."/>
            <person name="Wang R."/>
            <person name="Lv J."/>
            <person name="Li Y."/>
            <person name="Zhang Z."/>
            <person name="Liu B."/>
            <person name="Lu W."/>
            <person name="Hui Y."/>
            <person name="Liang J."/>
            <person name="Zhou Z."/>
            <person name="Hou R."/>
            <person name="Li X."/>
            <person name="Liu Y."/>
            <person name="Li H."/>
            <person name="Ning X."/>
            <person name="Lin Y."/>
            <person name="Zhao L."/>
            <person name="Xing Q."/>
            <person name="Dou J."/>
            <person name="Li Y."/>
            <person name="Mao J."/>
            <person name="Guo H."/>
            <person name="Dou H."/>
            <person name="Li T."/>
            <person name="Mu C."/>
            <person name="Jiang W."/>
            <person name="Fu Q."/>
            <person name="Fu X."/>
            <person name="Miao Y."/>
            <person name="Liu J."/>
            <person name="Yu Q."/>
            <person name="Li R."/>
            <person name="Liao H."/>
            <person name="Li X."/>
            <person name="Kong Y."/>
            <person name="Jiang Z."/>
            <person name="Chourrout D."/>
            <person name="Li R."/>
            <person name="Bao Z."/>
        </authorList>
    </citation>
    <scope>NUCLEOTIDE SEQUENCE [LARGE SCALE GENOMIC DNA]</scope>
    <source>
        <strain evidence="10 11">PY_sf001</strain>
    </source>
</reference>
<protein>
    <submittedName>
        <fullName evidence="10">Hepatic leukemia factor</fullName>
    </submittedName>
</protein>
<dbReference type="AlphaFoldDB" id="A0A210Q7Z3"/>
<keyword evidence="6" id="KW-0539">Nucleus</keyword>
<name>A0A210Q7Z3_MIZYE</name>
<evidence type="ECO:0000256" key="1">
    <source>
        <dbReference type="ARBA" id="ARBA00004123"/>
    </source>
</evidence>
<comment type="caution">
    <text evidence="10">The sequence shown here is derived from an EMBL/GenBank/DDBJ whole genome shotgun (WGS) entry which is preliminary data.</text>
</comment>
<evidence type="ECO:0000256" key="4">
    <source>
        <dbReference type="ARBA" id="ARBA00023125"/>
    </source>
</evidence>
<dbReference type="InterPro" id="IPR004827">
    <property type="entry name" value="bZIP"/>
</dbReference>
<comment type="subcellular location">
    <subcellularLocation>
        <location evidence="1">Nucleus</location>
    </subcellularLocation>
</comment>
<feature type="region of interest" description="Disordered" evidence="8">
    <location>
        <begin position="78"/>
        <end position="112"/>
    </location>
</feature>
<dbReference type="GO" id="GO:0000981">
    <property type="term" value="F:DNA-binding transcription factor activity, RNA polymerase II-specific"/>
    <property type="evidence" value="ECO:0007669"/>
    <property type="project" value="TreeGrafter"/>
</dbReference>
<evidence type="ECO:0000256" key="3">
    <source>
        <dbReference type="ARBA" id="ARBA00023015"/>
    </source>
</evidence>
<keyword evidence="11" id="KW-1185">Reference proteome</keyword>
<dbReference type="PANTHER" id="PTHR11988">
    <property type="entry name" value="THYROTROPH EMBRYONIC FACTOR RELATED"/>
    <property type="match status" value="1"/>
</dbReference>
<evidence type="ECO:0000256" key="6">
    <source>
        <dbReference type="ARBA" id="ARBA00023242"/>
    </source>
</evidence>
<dbReference type="Gene3D" id="1.20.5.170">
    <property type="match status" value="1"/>
</dbReference>
<dbReference type="Proteomes" id="UP000242188">
    <property type="component" value="Unassembled WGS sequence"/>
</dbReference>
<keyword evidence="5" id="KW-0804">Transcription</keyword>
<comment type="similarity">
    <text evidence="2">Belongs to the bZIP family. PAR subfamily.</text>
</comment>
<gene>
    <name evidence="10" type="ORF">KP79_PYT16594</name>
</gene>
<evidence type="ECO:0000256" key="8">
    <source>
        <dbReference type="SAM" id="MobiDB-lite"/>
    </source>
</evidence>
<dbReference type="FunFam" id="1.20.5.170:FF:000007">
    <property type="entry name" value="hepatic leukemia factor isoform X2"/>
    <property type="match status" value="1"/>
</dbReference>
<keyword evidence="7" id="KW-0175">Coiled coil</keyword>
<feature type="region of interest" description="Disordered" evidence="8">
    <location>
        <begin position="18"/>
        <end position="55"/>
    </location>
</feature>
<feature type="coiled-coil region" evidence="7">
    <location>
        <begin position="224"/>
        <end position="258"/>
    </location>
</feature>
<dbReference type="GO" id="GO:0005634">
    <property type="term" value="C:nucleus"/>
    <property type="evidence" value="ECO:0007669"/>
    <property type="project" value="UniProtKB-SubCell"/>
</dbReference>
<dbReference type="GO" id="GO:0000978">
    <property type="term" value="F:RNA polymerase II cis-regulatory region sequence-specific DNA binding"/>
    <property type="evidence" value="ECO:0007669"/>
    <property type="project" value="TreeGrafter"/>
</dbReference>
<evidence type="ECO:0000256" key="7">
    <source>
        <dbReference type="SAM" id="Coils"/>
    </source>
</evidence>
<dbReference type="CDD" id="cd14695">
    <property type="entry name" value="bZIP_HLF"/>
    <property type="match status" value="1"/>
</dbReference>
<feature type="compositionally biased region" description="Polar residues" evidence="8">
    <location>
        <begin position="85"/>
        <end position="100"/>
    </location>
</feature>
<evidence type="ECO:0000313" key="10">
    <source>
        <dbReference type="EMBL" id="OWF44825.1"/>
    </source>
</evidence>
<evidence type="ECO:0000259" key="9">
    <source>
        <dbReference type="PROSITE" id="PS50217"/>
    </source>
</evidence>
<dbReference type="EMBL" id="NEDP02004667">
    <property type="protein sequence ID" value="OWF44825.1"/>
    <property type="molecule type" value="Genomic_DNA"/>
</dbReference>
<evidence type="ECO:0000256" key="5">
    <source>
        <dbReference type="ARBA" id="ARBA00023163"/>
    </source>
</evidence>
<feature type="domain" description="BZIP" evidence="9">
    <location>
        <begin position="192"/>
        <end position="255"/>
    </location>
</feature>
<evidence type="ECO:0000256" key="2">
    <source>
        <dbReference type="ARBA" id="ARBA00009208"/>
    </source>
</evidence>